<dbReference type="PANTHER" id="PTHR15020">
    <property type="entry name" value="FLAVIN REDUCTASE-RELATED"/>
    <property type="match status" value="1"/>
</dbReference>
<evidence type="ECO:0000259" key="1">
    <source>
        <dbReference type="Pfam" id="PF13460"/>
    </source>
</evidence>
<name>A0A8J8B925_9RHOB</name>
<protein>
    <submittedName>
        <fullName evidence="2">SDR family oxidoreductase</fullName>
    </submittedName>
</protein>
<dbReference type="Gene3D" id="3.40.50.720">
    <property type="entry name" value="NAD(P)-binding Rossmann-like Domain"/>
    <property type="match status" value="1"/>
</dbReference>
<evidence type="ECO:0000313" key="3">
    <source>
        <dbReference type="Proteomes" id="UP000681356"/>
    </source>
</evidence>
<dbReference type="InterPro" id="IPR016040">
    <property type="entry name" value="NAD(P)-bd_dom"/>
</dbReference>
<gene>
    <name evidence="2" type="ORF">KB874_13560</name>
</gene>
<accession>A0A8J8B925</accession>
<dbReference type="AlphaFoldDB" id="A0A8J8B925"/>
<dbReference type="Proteomes" id="UP000681356">
    <property type="component" value="Unassembled WGS sequence"/>
</dbReference>
<feature type="domain" description="NAD(P)-binding" evidence="1">
    <location>
        <begin position="7"/>
        <end position="200"/>
    </location>
</feature>
<dbReference type="InterPro" id="IPR036291">
    <property type="entry name" value="NAD(P)-bd_dom_sf"/>
</dbReference>
<dbReference type="SUPFAM" id="SSF51735">
    <property type="entry name" value="NAD(P)-binding Rossmann-fold domains"/>
    <property type="match status" value="1"/>
</dbReference>
<keyword evidence="3" id="KW-1185">Reference proteome</keyword>
<organism evidence="2 3">
    <name type="scientific">Thetidibacter halocola</name>
    <dbReference type="NCBI Taxonomy" id="2827239"/>
    <lineage>
        <taxon>Bacteria</taxon>
        <taxon>Pseudomonadati</taxon>
        <taxon>Pseudomonadota</taxon>
        <taxon>Alphaproteobacteria</taxon>
        <taxon>Rhodobacterales</taxon>
        <taxon>Roseobacteraceae</taxon>
        <taxon>Thetidibacter</taxon>
    </lineage>
</organism>
<dbReference type="RefSeq" id="WP_212537077.1">
    <property type="nucleotide sequence ID" value="NZ_JAGTUU010000005.1"/>
</dbReference>
<dbReference type="EMBL" id="JAGTUU010000005">
    <property type="protein sequence ID" value="MBS0125115.1"/>
    <property type="molecule type" value="Genomic_DNA"/>
</dbReference>
<comment type="caution">
    <text evidence="2">The sequence shown here is derived from an EMBL/GenBank/DDBJ whole genome shotgun (WGS) entry which is preliminary data.</text>
</comment>
<dbReference type="Pfam" id="PF13460">
    <property type="entry name" value="NAD_binding_10"/>
    <property type="match status" value="1"/>
</dbReference>
<reference evidence="2" key="1">
    <citation type="submission" date="2021-04" db="EMBL/GenBank/DDBJ databases">
        <authorList>
            <person name="Yoon J."/>
        </authorList>
    </citation>
    <scope>NUCLEOTIDE SEQUENCE</scope>
    <source>
        <strain evidence="2">KMU-90</strain>
    </source>
</reference>
<proteinExistence type="predicted"/>
<dbReference type="PANTHER" id="PTHR15020:SF50">
    <property type="entry name" value="UPF0659 PROTEIN YMR090W"/>
    <property type="match status" value="1"/>
</dbReference>
<evidence type="ECO:0000313" key="2">
    <source>
        <dbReference type="EMBL" id="MBS0125115.1"/>
    </source>
</evidence>
<sequence>MRILVIGASRGIGRAVVDAALEAGHSVRALARHVERIEPRDRLETLAGDATDAAVLRQAIDGVDAVVMTLGIRESVAMLWQDVTLFSTATAALVPLMEKNGPRRLIAVTGIGAGDSRAALSGPERCGHRIIFSKPYRDKTRQEEIIRASRLDWTLVRPTILTNNRASGDYRVMVEPKDWRMGMISRADVADYVIRALQDPATIGTAPVLAR</sequence>